<dbReference type="GO" id="GO:0005506">
    <property type="term" value="F:iron ion binding"/>
    <property type="evidence" value="ECO:0007669"/>
    <property type="project" value="InterPro"/>
</dbReference>
<dbReference type="GO" id="GO:0016705">
    <property type="term" value="F:oxidoreductase activity, acting on paired donors, with incorporation or reduction of molecular oxygen"/>
    <property type="evidence" value="ECO:0007669"/>
    <property type="project" value="InterPro"/>
</dbReference>
<keyword evidence="17" id="KW-1185">Reference proteome</keyword>
<sequence>MLWELLLILGVAGFFFYRWATKNYNFFKERNIPHDKPIFLLGSNIDVTLKRKTGFEVLCEIYQRHDGIVYGCYENRDPILMIRDPDMIKHIMIKDFDHFVNRRKFFKTDNGDLLTNSIFMMENEKWRDMRSTLSPAFTGSKMRQMFQLMLQTVHEAMTYLREEQMKVPDVMEQGFEVDVKDLSTRLTNDIIASTAFGLQVNSFRDKENEFYIKARDTTSFKGLQMLKMVFMMLLPNVAGFLKIRIFDKAFIDYFMHLVLDAMKYRQEKNIHRPDMINLLMEARGMIPSDVQKTHFRQWTDVEVVAQCFLFFFAGFEPSSGVMSFAAHELMEYPEVQEKLFAEIQEVDEQLQGKPVTYEILQKMTYMDMVVSEVLRKWPVTLVTDRTCNKDYEYVSPATGQGIAIKKGELVRIAMCAVQRDPKYYENPEVLDPERFSDENKSHIDIGTYLPFGLGPRNCIGNRFALLEVKAFLYYLLRDYRLEASPKTCLPLVLDPTSVQLLPKNGFWLKLKPRKL</sequence>
<dbReference type="PRINTS" id="PR00385">
    <property type="entry name" value="P450"/>
</dbReference>
<comment type="similarity">
    <text evidence="5 15">Belongs to the cytochrome P450 family.</text>
</comment>
<dbReference type="VEuPathDB" id="VectorBase:SCAU014464"/>
<evidence type="ECO:0000256" key="9">
    <source>
        <dbReference type="ARBA" id="ARBA00022848"/>
    </source>
</evidence>
<dbReference type="PRINTS" id="PR00463">
    <property type="entry name" value="EP450I"/>
</dbReference>
<dbReference type="EnsemblMetazoa" id="SCAU014464-RA">
    <property type="protein sequence ID" value="SCAU014464-PA"/>
    <property type="gene ID" value="SCAU014464"/>
</dbReference>
<keyword evidence="9" id="KW-0492">Microsome</keyword>
<dbReference type="PANTHER" id="PTHR24292">
    <property type="entry name" value="CYTOCHROME P450"/>
    <property type="match status" value="1"/>
</dbReference>
<evidence type="ECO:0000256" key="12">
    <source>
        <dbReference type="ARBA" id="ARBA00023033"/>
    </source>
</evidence>
<organism evidence="16 17">
    <name type="scientific">Stomoxys calcitrans</name>
    <name type="common">Stable fly</name>
    <name type="synonym">Conops calcitrans</name>
    <dbReference type="NCBI Taxonomy" id="35570"/>
    <lineage>
        <taxon>Eukaryota</taxon>
        <taxon>Metazoa</taxon>
        <taxon>Ecdysozoa</taxon>
        <taxon>Arthropoda</taxon>
        <taxon>Hexapoda</taxon>
        <taxon>Insecta</taxon>
        <taxon>Pterygota</taxon>
        <taxon>Neoptera</taxon>
        <taxon>Endopterygota</taxon>
        <taxon>Diptera</taxon>
        <taxon>Brachycera</taxon>
        <taxon>Muscomorpha</taxon>
        <taxon>Muscoidea</taxon>
        <taxon>Muscidae</taxon>
        <taxon>Stomoxys</taxon>
    </lineage>
</organism>
<evidence type="ECO:0000256" key="4">
    <source>
        <dbReference type="ARBA" id="ARBA00004406"/>
    </source>
</evidence>
<dbReference type="InterPro" id="IPR050476">
    <property type="entry name" value="Insect_CytP450_Detox"/>
</dbReference>
<dbReference type="InterPro" id="IPR036396">
    <property type="entry name" value="Cyt_P450_sf"/>
</dbReference>
<protein>
    <recommendedName>
        <fullName evidence="18">Cytochrome P450</fullName>
    </recommendedName>
</protein>
<keyword evidence="10 15" id="KW-0560">Oxidoreductase</keyword>
<keyword evidence="6 14" id="KW-0349">Heme</keyword>
<dbReference type="GO" id="GO:0005789">
    <property type="term" value="C:endoplasmic reticulum membrane"/>
    <property type="evidence" value="ECO:0007669"/>
    <property type="project" value="UniProtKB-SubCell"/>
</dbReference>
<dbReference type="InterPro" id="IPR017972">
    <property type="entry name" value="Cyt_P450_CS"/>
</dbReference>
<keyword evidence="7 14" id="KW-0479">Metal-binding</keyword>
<name>A0A1I8Q727_STOCA</name>
<dbReference type="PANTHER" id="PTHR24292:SF54">
    <property type="entry name" value="CYP9F3-RELATED"/>
    <property type="match status" value="1"/>
</dbReference>
<comment type="cofactor">
    <cofactor evidence="1 14">
        <name>heme</name>
        <dbReference type="ChEBI" id="CHEBI:30413"/>
    </cofactor>
</comment>
<dbReference type="Gene3D" id="1.10.630.10">
    <property type="entry name" value="Cytochrome P450"/>
    <property type="match status" value="1"/>
</dbReference>
<evidence type="ECO:0008006" key="18">
    <source>
        <dbReference type="Google" id="ProtNLM"/>
    </source>
</evidence>
<comment type="subcellular location">
    <subcellularLocation>
        <location evidence="4">Endoplasmic reticulum membrane</location>
        <topology evidence="4">Peripheral membrane protein</topology>
    </subcellularLocation>
    <subcellularLocation>
        <location evidence="3">Microsome membrane</location>
        <topology evidence="3">Peripheral membrane protein</topology>
    </subcellularLocation>
</comment>
<evidence type="ECO:0000256" key="3">
    <source>
        <dbReference type="ARBA" id="ARBA00004174"/>
    </source>
</evidence>
<keyword evidence="13" id="KW-0472">Membrane</keyword>
<feature type="binding site" description="axial binding residue" evidence="14">
    <location>
        <position position="458"/>
    </location>
    <ligand>
        <name>heme</name>
        <dbReference type="ChEBI" id="CHEBI:30413"/>
    </ligand>
    <ligandPart>
        <name>Fe</name>
        <dbReference type="ChEBI" id="CHEBI:18248"/>
    </ligandPart>
</feature>
<evidence type="ECO:0000256" key="2">
    <source>
        <dbReference type="ARBA" id="ARBA00003690"/>
    </source>
</evidence>
<evidence type="ECO:0000256" key="14">
    <source>
        <dbReference type="PIRSR" id="PIRSR602401-1"/>
    </source>
</evidence>
<dbReference type="Pfam" id="PF00067">
    <property type="entry name" value="p450"/>
    <property type="match status" value="1"/>
</dbReference>
<dbReference type="InterPro" id="IPR001128">
    <property type="entry name" value="Cyt_P450"/>
</dbReference>
<evidence type="ECO:0000256" key="1">
    <source>
        <dbReference type="ARBA" id="ARBA00001971"/>
    </source>
</evidence>
<evidence type="ECO:0000256" key="13">
    <source>
        <dbReference type="ARBA" id="ARBA00023136"/>
    </source>
</evidence>
<accession>A0A1I8Q727</accession>
<dbReference type="CDD" id="cd11056">
    <property type="entry name" value="CYP6-like"/>
    <property type="match status" value="1"/>
</dbReference>
<dbReference type="InterPro" id="IPR002401">
    <property type="entry name" value="Cyt_P450_E_grp-I"/>
</dbReference>
<gene>
    <name evidence="16" type="primary">106083117</name>
</gene>
<evidence type="ECO:0000256" key="5">
    <source>
        <dbReference type="ARBA" id="ARBA00010617"/>
    </source>
</evidence>
<evidence type="ECO:0000313" key="16">
    <source>
        <dbReference type="EnsemblMetazoa" id="SCAU014464-PA"/>
    </source>
</evidence>
<dbReference type="GO" id="GO:0020037">
    <property type="term" value="F:heme binding"/>
    <property type="evidence" value="ECO:0007669"/>
    <property type="project" value="InterPro"/>
</dbReference>
<comment type="function">
    <text evidence="2">May be involved in the metabolism of insect hormones and in the breakdown of synthetic insecticides.</text>
</comment>
<dbReference type="STRING" id="35570.A0A1I8Q727"/>
<proteinExistence type="inferred from homology"/>
<dbReference type="Proteomes" id="UP000095300">
    <property type="component" value="Unassembled WGS sequence"/>
</dbReference>
<dbReference type="PROSITE" id="PS00086">
    <property type="entry name" value="CYTOCHROME_P450"/>
    <property type="match status" value="1"/>
</dbReference>
<evidence type="ECO:0000256" key="8">
    <source>
        <dbReference type="ARBA" id="ARBA00022824"/>
    </source>
</evidence>
<evidence type="ECO:0000256" key="15">
    <source>
        <dbReference type="RuleBase" id="RU000461"/>
    </source>
</evidence>
<keyword evidence="12 15" id="KW-0503">Monooxygenase</keyword>
<evidence type="ECO:0000256" key="7">
    <source>
        <dbReference type="ARBA" id="ARBA00022723"/>
    </source>
</evidence>
<reference evidence="16" key="1">
    <citation type="submission" date="2020-05" db="UniProtKB">
        <authorList>
            <consortium name="EnsemblMetazoa"/>
        </authorList>
    </citation>
    <scope>IDENTIFICATION</scope>
    <source>
        <strain evidence="16">USDA</strain>
    </source>
</reference>
<evidence type="ECO:0000256" key="6">
    <source>
        <dbReference type="ARBA" id="ARBA00022617"/>
    </source>
</evidence>
<evidence type="ECO:0000256" key="11">
    <source>
        <dbReference type="ARBA" id="ARBA00023004"/>
    </source>
</evidence>
<dbReference type="OrthoDB" id="2789670at2759"/>
<dbReference type="GO" id="GO:0004497">
    <property type="term" value="F:monooxygenase activity"/>
    <property type="evidence" value="ECO:0007669"/>
    <property type="project" value="UniProtKB-KW"/>
</dbReference>
<evidence type="ECO:0000313" key="17">
    <source>
        <dbReference type="Proteomes" id="UP000095300"/>
    </source>
</evidence>
<evidence type="ECO:0000256" key="10">
    <source>
        <dbReference type="ARBA" id="ARBA00023002"/>
    </source>
</evidence>
<keyword evidence="11 14" id="KW-0408">Iron</keyword>
<keyword evidence="8" id="KW-0256">Endoplasmic reticulum</keyword>
<dbReference type="SUPFAM" id="SSF48264">
    <property type="entry name" value="Cytochrome P450"/>
    <property type="match status" value="1"/>
</dbReference>
<dbReference type="AlphaFoldDB" id="A0A1I8Q727"/>
<dbReference type="KEGG" id="scac:106083117"/>
<dbReference type="FunFam" id="1.10.630.10:FF:000042">
    <property type="entry name" value="Cytochrome P450"/>
    <property type="match status" value="1"/>
</dbReference>